<keyword evidence="2" id="KW-0472">Membrane</keyword>
<dbReference type="InterPro" id="IPR002491">
    <property type="entry name" value="ABC_transptr_periplasmic_BD"/>
</dbReference>
<keyword evidence="6" id="KW-1185">Reference proteome</keyword>
<dbReference type="Pfam" id="PF01497">
    <property type="entry name" value="Peripla_BP_2"/>
    <property type="match status" value="1"/>
</dbReference>
<dbReference type="PROSITE" id="PS50983">
    <property type="entry name" value="FE_B12_PBP"/>
    <property type="match status" value="1"/>
</dbReference>
<dbReference type="InterPro" id="IPR050902">
    <property type="entry name" value="ABC_Transporter_SBP"/>
</dbReference>
<dbReference type="Proteomes" id="UP000184076">
    <property type="component" value="Unassembled WGS sequence"/>
</dbReference>
<feature type="transmembrane region" description="Helical" evidence="2">
    <location>
        <begin position="49"/>
        <end position="68"/>
    </location>
</feature>
<dbReference type="NCBIfam" id="NF038402">
    <property type="entry name" value="TroA_like"/>
    <property type="match status" value="1"/>
</dbReference>
<feature type="signal peptide" evidence="3">
    <location>
        <begin position="1"/>
        <end position="25"/>
    </location>
</feature>
<organism evidence="5 6">
    <name type="scientific">Desulfacinum infernum DSM 9756</name>
    <dbReference type="NCBI Taxonomy" id="1121391"/>
    <lineage>
        <taxon>Bacteria</taxon>
        <taxon>Pseudomonadati</taxon>
        <taxon>Thermodesulfobacteriota</taxon>
        <taxon>Syntrophobacteria</taxon>
        <taxon>Syntrophobacterales</taxon>
        <taxon>Syntrophobacteraceae</taxon>
        <taxon>Desulfacinum</taxon>
    </lineage>
</organism>
<feature type="transmembrane region" description="Helical" evidence="2">
    <location>
        <begin position="588"/>
        <end position="605"/>
    </location>
</feature>
<protein>
    <submittedName>
        <fullName evidence="5">ABC-type Fe3+-hydroxamate transport system, substrate-binding protein</fullName>
    </submittedName>
</protein>
<dbReference type="AlphaFoldDB" id="A0A1M5E9D5"/>
<name>A0A1M5E9D5_9BACT</name>
<keyword evidence="1 3" id="KW-0732">Signal</keyword>
<dbReference type="STRING" id="1121391.SAMN02745206_02606"/>
<accession>A0A1M5E9D5</accession>
<keyword evidence="2" id="KW-1133">Transmembrane helix</keyword>
<proteinExistence type="predicted"/>
<keyword evidence="2" id="KW-0812">Transmembrane</keyword>
<dbReference type="PANTHER" id="PTHR30535">
    <property type="entry name" value="VITAMIN B12-BINDING PROTEIN"/>
    <property type="match status" value="1"/>
</dbReference>
<evidence type="ECO:0000256" key="1">
    <source>
        <dbReference type="ARBA" id="ARBA00022729"/>
    </source>
</evidence>
<dbReference type="InterPro" id="IPR054828">
    <property type="entry name" value="Vit_B12_bind_prot"/>
</dbReference>
<evidence type="ECO:0000259" key="4">
    <source>
        <dbReference type="PROSITE" id="PS50983"/>
    </source>
</evidence>
<feature type="chain" id="PRO_5012206180" evidence="3">
    <location>
        <begin position="26"/>
        <end position="652"/>
    </location>
</feature>
<dbReference type="PANTHER" id="PTHR30535:SF34">
    <property type="entry name" value="MOLYBDATE-BINDING PROTEIN MOLA"/>
    <property type="match status" value="1"/>
</dbReference>
<dbReference type="EMBL" id="FQVB01000026">
    <property type="protein sequence ID" value="SHF75816.1"/>
    <property type="molecule type" value="Genomic_DNA"/>
</dbReference>
<evidence type="ECO:0000313" key="5">
    <source>
        <dbReference type="EMBL" id="SHF75816.1"/>
    </source>
</evidence>
<dbReference type="Gene3D" id="3.40.50.1980">
    <property type="entry name" value="Nitrogenase molybdenum iron protein domain"/>
    <property type="match status" value="2"/>
</dbReference>
<gene>
    <name evidence="5" type="ORF">SAMN02745206_02606</name>
</gene>
<feature type="transmembrane region" description="Helical" evidence="2">
    <location>
        <begin position="455"/>
        <end position="476"/>
    </location>
</feature>
<evidence type="ECO:0000313" key="6">
    <source>
        <dbReference type="Proteomes" id="UP000184076"/>
    </source>
</evidence>
<evidence type="ECO:0000256" key="3">
    <source>
        <dbReference type="SAM" id="SignalP"/>
    </source>
</evidence>
<feature type="domain" description="Fe/B12 periplasmic-binding" evidence="4">
    <location>
        <begin position="45"/>
        <end position="296"/>
    </location>
</feature>
<feature type="transmembrane region" description="Helical" evidence="2">
    <location>
        <begin position="518"/>
        <end position="538"/>
    </location>
</feature>
<evidence type="ECO:0000256" key="2">
    <source>
        <dbReference type="SAM" id="Phobius"/>
    </source>
</evidence>
<reference evidence="6" key="1">
    <citation type="submission" date="2016-11" db="EMBL/GenBank/DDBJ databases">
        <authorList>
            <person name="Varghese N."/>
            <person name="Submissions S."/>
        </authorList>
    </citation>
    <scope>NUCLEOTIDE SEQUENCE [LARGE SCALE GENOMIC DNA]</scope>
    <source>
        <strain evidence="6">DSM 9756</strain>
    </source>
</reference>
<sequence>MTTRRYGLPALILSILLALTGASQAAVSVTDDWGQTIRLEQPASRVIPLYGAFTEMLYAIGAGGRVIARTQADAHPDAVRPLPAVGTHMRPNVEMILGLRPDLVIQSASRRTATPEMERLQEVGIPVAIFAPKDFQGVFRTMERLGILTGREREAREAVRGLSRRLEAVRRTTSKAVHRPRVVFEIRSRPLTVAGTGSMAHQILEAAGARNAVTHPGAVVLFSQEALLALNPDVYIVQEGPMNRNPEPPSQRPHFQRLRAVQAGRVLVVDEHLFSRPGPRCVDAVEMLARQLHPDLFAPTASADTGGNGPRAYVGEVAGQPSPRETSEILRPSWLQWPTIQKRLIKPLVRLTIFIAIGLFVGNVIEALGWTRALGHLTGPLLRWGRLGNQSAVAFMAAFFSGVTANTLLMNAHKDGTLTTRELALSCLVNTLPSYFLHLPTTFFILLPLVREAGILYLAVTLSAAITRTVAVLGVGRRLLPEPPAHGKEASGEPGSSPSLKEALGKTWRKFRRRLLRVLRWTLPIYTLFFLLNQIGLFEWLETHLARWVPTHVVPVEAVTVVAFQIMAEFSAGAAAAGALLDAGTLSVKATVLALLAGNIISTPIRALRHQLPYYMGIYTPRLGLALLCLGQTVRAASVALFAVLFYLFFPG</sequence>
<feature type="transmembrane region" description="Helical" evidence="2">
    <location>
        <begin position="625"/>
        <end position="650"/>
    </location>
</feature>
<dbReference type="SUPFAM" id="SSF53807">
    <property type="entry name" value="Helical backbone' metal receptor"/>
    <property type="match status" value="1"/>
</dbReference>
<feature type="transmembrane region" description="Helical" evidence="2">
    <location>
        <begin position="348"/>
        <end position="371"/>
    </location>
</feature>
<feature type="transmembrane region" description="Helical" evidence="2">
    <location>
        <begin position="423"/>
        <end position="449"/>
    </location>
</feature>
<feature type="transmembrane region" description="Helical" evidence="2">
    <location>
        <begin position="391"/>
        <end position="411"/>
    </location>
</feature>
<dbReference type="RefSeq" id="WP_218588451.1">
    <property type="nucleotide sequence ID" value="NZ_FQVB01000026.1"/>
</dbReference>